<feature type="compositionally biased region" description="Basic residues" evidence="1">
    <location>
        <begin position="32"/>
        <end position="46"/>
    </location>
</feature>
<evidence type="ECO:0000313" key="2">
    <source>
        <dbReference type="EMBL" id="KAH8096840.1"/>
    </source>
</evidence>
<dbReference type="EMBL" id="JAEVFJ010000022">
    <property type="protein sequence ID" value="KAH8096840.1"/>
    <property type="molecule type" value="Genomic_DNA"/>
</dbReference>
<name>A0A8K0XNE8_9AGAR</name>
<dbReference type="AlphaFoldDB" id="A0A8K0XNE8"/>
<accession>A0A8K0XNE8</accession>
<protein>
    <submittedName>
        <fullName evidence="2">Uncharacterized protein</fullName>
    </submittedName>
</protein>
<sequence>MPAKSRAASPQDTSDFEQVEVMSSDYEEPPKARGRGRGRARGRGRGAGRGCGKAAPFTPSTTRTRKTPKSKEYIDSDDDAETGAVDSEAEEVGAAQIEKEERCASFEAEREEEEIEGDDVQSDDGFTVVKTKSTARRSRSSPGRVLVPDSDEEVTKKACYGFKQGRFVFTPLFVQLLFFIELNYRHLKRFSAQAWNLASAGSETFIVALKEEEGLLGIEALCRDSAGFLLIEDAWRAQMSASACAVLFARGQI</sequence>
<dbReference type="Proteomes" id="UP000813824">
    <property type="component" value="Unassembled WGS sequence"/>
</dbReference>
<comment type="caution">
    <text evidence="2">The sequence shown here is derived from an EMBL/GenBank/DDBJ whole genome shotgun (WGS) entry which is preliminary data.</text>
</comment>
<proteinExistence type="predicted"/>
<organism evidence="2 3">
    <name type="scientific">Cristinia sonorae</name>
    <dbReference type="NCBI Taxonomy" id="1940300"/>
    <lineage>
        <taxon>Eukaryota</taxon>
        <taxon>Fungi</taxon>
        <taxon>Dikarya</taxon>
        <taxon>Basidiomycota</taxon>
        <taxon>Agaricomycotina</taxon>
        <taxon>Agaricomycetes</taxon>
        <taxon>Agaricomycetidae</taxon>
        <taxon>Agaricales</taxon>
        <taxon>Pleurotineae</taxon>
        <taxon>Stephanosporaceae</taxon>
        <taxon>Cristinia</taxon>
    </lineage>
</organism>
<evidence type="ECO:0000313" key="3">
    <source>
        <dbReference type="Proteomes" id="UP000813824"/>
    </source>
</evidence>
<feature type="compositionally biased region" description="Acidic residues" evidence="1">
    <location>
        <begin position="75"/>
        <end position="91"/>
    </location>
</feature>
<reference evidence="2" key="1">
    <citation type="journal article" date="2021" name="New Phytol.">
        <title>Evolutionary innovations through gain and loss of genes in the ectomycorrhizal Boletales.</title>
        <authorList>
            <person name="Wu G."/>
            <person name="Miyauchi S."/>
            <person name="Morin E."/>
            <person name="Kuo A."/>
            <person name="Drula E."/>
            <person name="Varga T."/>
            <person name="Kohler A."/>
            <person name="Feng B."/>
            <person name="Cao Y."/>
            <person name="Lipzen A."/>
            <person name="Daum C."/>
            <person name="Hundley H."/>
            <person name="Pangilinan J."/>
            <person name="Johnson J."/>
            <person name="Barry K."/>
            <person name="LaButti K."/>
            <person name="Ng V."/>
            <person name="Ahrendt S."/>
            <person name="Min B."/>
            <person name="Choi I.G."/>
            <person name="Park H."/>
            <person name="Plett J.M."/>
            <person name="Magnuson J."/>
            <person name="Spatafora J.W."/>
            <person name="Nagy L.G."/>
            <person name="Henrissat B."/>
            <person name="Grigoriev I.V."/>
            <person name="Yang Z.L."/>
            <person name="Xu J."/>
            <person name="Martin F.M."/>
        </authorList>
    </citation>
    <scope>NUCLEOTIDE SEQUENCE</scope>
    <source>
        <strain evidence="2">KKN 215</strain>
    </source>
</reference>
<keyword evidence="3" id="KW-1185">Reference proteome</keyword>
<evidence type="ECO:0000256" key="1">
    <source>
        <dbReference type="SAM" id="MobiDB-lite"/>
    </source>
</evidence>
<gene>
    <name evidence="2" type="ORF">BXZ70DRAFT_908397</name>
</gene>
<feature type="region of interest" description="Disordered" evidence="1">
    <location>
        <begin position="1"/>
        <end position="100"/>
    </location>
</feature>